<dbReference type="Proteomes" id="UP000655225">
    <property type="component" value="Unassembled WGS sequence"/>
</dbReference>
<dbReference type="PANTHER" id="PTHR31917:SF148">
    <property type="entry name" value="DUF724 DOMAIN-CONTAINING PROTEIN 2"/>
    <property type="match status" value="1"/>
</dbReference>
<dbReference type="OrthoDB" id="938602at2759"/>
<dbReference type="InterPro" id="IPR014002">
    <property type="entry name" value="Agenet_dom_plant"/>
</dbReference>
<dbReference type="PANTHER" id="PTHR31917">
    <property type="entry name" value="AGENET DOMAIN-CONTAINING PROTEIN-RELATED"/>
    <property type="match status" value="1"/>
</dbReference>
<keyword evidence="3" id="KW-1185">Reference proteome</keyword>
<organism evidence="2 3">
    <name type="scientific">Tetracentron sinense</name>
    <name type="common">Spur-leaf</name>
    <dbReference type="NCBI Taxonomy" id="13715"/>
    <lineage>
        <taxon>Eukaryota</taxon>
        <taxon>Viridiplantae</taxon>
        <taxon>Streptophyta</taxon>
        <taxon>Embryophyta</taxon>
        <taxon>Tracheophyta</taxon>
        <taxon>Spermatophyta</taxon>
        <taxon>Magnoliopsida</taxon>
        <taxon>Trochodendrales</taxon>
        <taxon>Trochodendraceae</taxon>
        <taxon>Tetracentron</taxon>
    </lineage>
</organism>
<dbReference type="CDD" id="cd20406">
    <property type="entry name" value="Tudor_Agenet_AtDUF_rpt2_4"/>
    <property type="match status" value="1"/>
</dbReference>
<evidence type="ECO:0000313" key="2">
    <source>
        <dbReference type="EMBL" id="KAF8409043.1"/>
    </source>
</evidence>
<reference evidence="2 3" key="1">
    <citation type="submission" date="2020-04" db="EMBL/GenBank/DDBJ databases">
        <title>Plant Genome Project.</title>
        <authorList>
            <person name="Zhang R.-G."/>
        </authorList>
    </citation>
    <scope>NUCLEOTIDE SEQUENCE [LARGE SCALE GENOMIC DNA]</scope>
    <source>
        <strain evidence="2">YNK0</strain>
        <tissue evidence="2">Leaf</tissue>
    </source>
</reference>
<sequence>MVFRKGAPVEICSNQDGFRGSYYAATVLAAVGKDRFLVEYCTLLTDDEKNLLREIVDAAEVRPAPPEILVSDFSVLDIVDAYDNDGWWVGRITGRVPAKYFVYFDSTGDEIAYPSSQLRVHQDWENGKWVSSKKRALRGLILCSCRSRVILMYGVGGLVYGLWTATISCGHRVDSFYCSVI</sequence>
<feature type="domain" description="Agenet" evidence="1">
    <location>
        <begin position="71"/>
        <end position="126"/>
    </location>
</feature>
<accession>A0A834ZPS7</accession>
<feature type="domain" description="Agenet" evidence="1">
    <location>
        <begin position="1"/>
        <end position="69"/>
    </location>
</feature>
<dbReference type="AlphaFoldDB" id="A0A834ZPS7"/>
<protein>
    <recommendedName>
        <fullName evidence="1">Agenet domain-containing protein</fullName>
    </recommendedName>
</protein>
<dbReference type="EMBL" id="JABCRI010000003">
    <property type="protein sequence ID" value="KAF8409043.1"/>
    <property type="molecule type" value="Genomic_DNA"/>
</dbReference>
<comment type="caution">
    <text evidence="2">The sequence shown here is derived from an EMBL/GenBank/DDBJ whole genome shotgun (WGS) entry which is preliminary data.</text>
</comment>
<proteinExistence type="predicted"/>
<name>A0A834ZPS7_TETSI</name>
<dbReference type="InterPro" id="IPR008395">
    <property type="entry name" value="Agenet-like_dom"/>
</dbReference>
<gene>
    <name evidence="2" type="ORF">HHK36_005115</name>
</gene>
<dbReference type="Gene3D" id="2.30.30.140">
    <property type="match status" value="1"/>
</dbReference>
<dbReference type="CDD" id="cd20405">
    <property type="entry name" value="Tudor_Agenet_AtDUF_rpt1_3"/>
    <property type="match status" value="1"/>
</dbReference>
<evidence type="ECO:0000313" key="3">
    <source>
        <dbReference type="Proteomes" id="UP000655225"/>
    </source>
</evidence>
<dbReference type="SMART" id="SM00743">
    <property type="entry name" value="Agenet"/>
    <property type="match status" value="2"/>
</dbReference>
<evidence type="ECO:0000259" key="1">
    <source>
        <dbReference type="SMART" id="SM00743"/>
    </source>
</evidence>
<dbReference type="Pfam" id="PF05641">
    <property type="entry name" value="Agenet"/>
    <property type="match status" value="1"/>
</dbReference>
<dbReference type="OMA" id="DCWWRGI"/>